<proteinExistence type="inferred from homology"/>
<keyword evidence="5" id="KW-0698">rRNA processing</keyword>
<dbReference type="GO" id="GO:0005732">
    <property type="term" value="C:sno(s)RNA-containing ribonucleoprotein complex"/>
    <property type="evidence" value="ECO:0007669"/>
    <property type="project" value="InterPro"/>
</dbReference>
<evidence type="ECO:0000256" key="5">
    <source>
        <dbReference type="ARBA" id="ARBA00022552"/>
    </source>
</evidence>
<dbReference type="SUPFAM" id="SSF50447">
    <property type="entry name" value="Translation proteins"/>
    <property type="match status" value="1"/>
</dbReference>
<evidence type="ECO:0000256" key="6">
    <source>
        <dbReference type="ARBA" id="ARBA00022553"/>
    </source>
</evidence>
<dbReference type="Gene3D" id="2.40.10.230">
    <property type="entry name" value="Probable tRNA pseudouridine synthase domain"/>
    <property type="match status" value="1"/>
</dbReference>
<evidence type="ECO:0000256" key="2">
    <source>
        <dbReference type="ARBA" id="ARBA00009801"/>
    </source>
</evidence>
<dbReference type="Proteomes" id="UP000663879">
    <property type="component" value="Unassembled WGS sequence"/>
</dbReference>
<dbReference type="InterPro" id="IPR038664">
    <property type="entry name" value="Gar1/Naf1_Cbf5-bd_sf"/>
</dbReference>
<dbReference type="GO" id="GO:0000493">
    <property type="term" value="P:box H/ACA snoRNP assembly"/>
    <property type="evidence" value="ECO:0007669"/>
    <property type="project" value="InterPro"/>
</dbReference>
<dbReference type="Pfam" id="PF04410">
    <property type="entry name" value="Gar1"/>
    <property type="match status" value="1"/>
</dbReference>
<evidence type="ECO:0000256" key="8">
    <source>
        <dbReference type="ARBA" id="ARBA00023242"/>
    </source>
</evidence>
<accession>A0A813YSX8</accession>
<evidence type="ECO:0000256" key="7">
    <source>
        <dbReference type="ARBA" id="ARBA00022884"/>
    </source>
</evidence>
<keyword evidence="7" id="KW-0694">RNA-binding</keyword>
<feature type="region of interest" description="Disordered" evidence="9">
    <location>
        <begin position="231"/>
        <end position="250"/>
    </location>
</feature>
<comment type="similarity">
    <text evidence="2">Belongs to the NAF1 family.</text>
</comment>
<evidence type="ECO:0000256" key="1">
    <source>
        <dbReference type="ARBA" id="ARBA00004123"/>
    </source>
</evidence>
<name>A0A813YSX8_9BILA</name>
<evidence type="ECO:0000313" key="11">
    <source>
        <dbReference type="Proteomes" id="UP000663879"/>
    </source>
</evidence>
<dbReference type="InterPro" id="IPR007504">
    <property type="entry name" value="H/ACA_rnp_Gar1/Naf1"/>
</dbReference>
<feature type="region of interest" description="Disordered" evidence="9">
    <location>
        <begin position="271"/>
        <end position="322"/>
    </location>
</feature>
<dbReference type="PANTHER" id="PTHR31633:SF1">
    <property type="entry name" value="H_ACA RIBONUCLEOPROTEIN COMPLEX NON-CORE SUBUNIT NAF1"/>
    <property type="match status" value="1"/>
</dbReference>
<feature type="compositionally biased region" description="Polar residues" evidence="9">
    <location>
        <begin position="287"/>
        <end position="299"/>
    </location>
</feature>
<dbReference type="InterPro" id="IPR040309">
    <property type="entry name" value="Naf1"/>
</dbReference>
<feature type="compositionally biased region" description="Low complexity" evidence="9">
    <location>
        <begin position="47"/>
        <end position="56"/>
    </location>
</feature>
<dbReference type="InterPro" id="IPR009000">
    <property type="entry name" value="Transl_B-barrel_sf"/>
</dbReference>
<sequence>MEKEANLSNIITNVLSDLKDKIENGILSDTETNKKLNDQFMKMLDGSSDVDTVTSSSEDESVPKRQINLGKNVKKSFEEIESDEEEDETPKNKNQKYLKTKDEITIDDLEPVEYVEIHLEPDVKLEKIGKVISKVDNKLVVIQSVRENPDKDPPTLDEETYLFDSNRKSLGKIFETFGPVTNPFYVIRFNSLSEVTDRNLNLELDSEVFFAQSNQYTKYVFNIEQLRKQKGSDASWSNDNEPPVECLDFSDDEQEKLVKRQLKSARNKIAGAYSDSEDESVEKKSPQKNFNKSGNNSFAQKRKHDQKFSHGQNNYQPQQPAQPMMPYFYPGQMYPPQQFPPFYPPNPQMYNYQCPPQMYPPGYMYPPQQMNNFNPNFRQQNPNAHQQFNHKHNQQIVDKRFIKNNNNTNSNIVKKSF</sequence>
<dbReference type="PANTHER" id="PTHR31633">
    <property type="entry name" value="H/ACA RIBONUCLEOPROTEIN COMPLEX NON-CORE SUBUNIT NAF1"/>
    <property type="match status" value="1"/>
</dbReference>
<comment type="caution">
    <text evidence="10">The sequence shown here is derived from an EMBL/GenBank/DDBJ whole genome shotgun (WGS) entry which is preliminary data.</text>
</comment>
<feature type="region of interest" description="Disordered" evidence="9">
    <location>
        <begin position="47"/>
        <end position="68"/>
    </location>
</feature>
<keyword evidence="4" id="KW-0690">Ribosome biogenesis</keyword>
<dbReference type="GO" id="GO:0001522">
    <property type="term" value="P:pseudouridine synthesis"/>
    <property type="evidence" value="ECO:0007669"/>
    <property type="project" value="InterPro"/>
</dbReference>
<evidence type="ECO:0000256" key="3">
    <source>
        <dbReference type="ARBA" id="ARBA00021438"/>
    </source>
</evidence>
<dbReference type="GO" id="GO:0006364">
    <property type="term" value="P:rRNA processing"/>
    <property type="evidence" value="ECO:0007669"/>
    <property type="project" value="UniProtKB-KW"/>
</dbReference>
<keyword evidence="6" id="KW-0597">Phosphoprotein</keyword>
<keyword evidence="8" id="KW-0539">Nucleus</keyword>
<evidence type="ECO:0000256" key="4">
    <source>
        <dbReference type="ARBA" id="ARBA00022517"/>
    </source>
</evidence>
<dbReference type="GO" id="GO:0005634">
    <property type="term" value="C:nucleus"/>
    <property type="evidence" value="ECO:0007669"/>
    <property type="project" value="UniProtKB-SubCell"/>
</dbReference>
<gene>
    <name evidence="10" type="ORF">OXX778_LOCUS10824</name>
</gene>
<dbReference type="EMBL" id="CAJNOC010001765">
    <property type="protein sequence ID" value="CAF0889304.1"/>
    <property type="molecule type" value="Genomic_DNA"/>
</dbReference>
<dbReference type="GO" id="GO:0003723">
    <property type="term" value="F:RNA binding"/>
    <property type="evidence" value="ECO:0007669"/>
    <property type="project" value="UniProtKB-KW"/>
</dbReference>
<dbReference type="OrthoDB" id="21550at2759"/>
<organism evidence="10 11">
    <name type="scientific">Brachionus calyciflorus</name>
    <dbReference type="NCBI Taxonomy" id="104777"/>
    <lineage>
        <taxon>Eukaryota</taxon>
        <taxon>Metazoa</taxon>
        <taxon>Spiralia</taxon>
        <taxon>Gnathifera</taxon>
        <taxon>Rotifera</taxon>
        <taxon>Eurotatoria</taxon>
        <taxon>Monogononta</taxon>
        <taxon>Pseudotrocha</taxon>
        <taxon>Ploima</taxon>
        <taxon>Brachionidae</taxon>
        <taxon>Brachionus</taxon>
    </lineage>
</organism>
<evidence type="ECO:0000313" key="10">
    <source>
        <dbReference type="EMBL" id="CAF0889304.1"/>
    </source>
</evidence>
<evidence type="ECO:0000256" key="9">
    <source>
        <dbReference type="SAM" id="MobiDB-lite"/>
    </source>
</evidence>
<comment type="subcellular location">
    <subcellularLocation>
        <location evidence="1">Nucleus</location>
    </subcellularLocation>
</comment>
<keyword evidence="11" id="KW-1185">Reference proteome</keyword>
<dbReference type="AlphaFoldDB" id="A0A813YSX8"/>
<protein>
    <recommendedName>
        <fullName evidence="3">H/ACA ribonucleoprotein complex non-core subunit NAF1</fullName>
    </recommendedName>
</protein>
<reference evidence="10" key="1">
    <citation type="submission" date="2021-02" db="EMBL/GenBank/DDBJ databases">
        <authorList>
            <person name="Nowell W R."/>
        </authorList>
    </citation>
    <scope>NUCLEOTIDE SEQUENCE</scope>
    <source>
        <strain evidence="10">Ploen Becks lab</strain>
    </source>
</reference>
<feature type="compositionally biased region" description="Low complexity" evidence="9">
    <location>
        <begin position="312"/>
        <end position="322"/>
    </location>
</feature>